<evidence type="ECO:0000256" key="1">
    <source>
        <dbReference type="SAM" id="MobiDB-lite"/>
    </source>
</evidence>
<dbReference type="EMBL" id="OX465080">
    <property type="protein sequence ID" value="CAI9281539.1"/>
    <property type="molecule type" value="Genomic_DNA"/>
</dbReference>
<feature type="compositionally biased region" description="Basic residues" evidence="1">
    <location>
        <begin position="113"/>
        <end position="123"/>
    </location>
</feature>
<accession>A0AA35YWW4</accession>
<feature type="region of interest" description="Disordered" evidence="1">
    <location>
        <begin position="106"/>
        <end position="190"/>
    </location>
</feature>
<feature type="compositionally biased region" description="Polar residues" evidence="1">
    <location>
        <begin position="130"/>
        <end position="139"/>
    </location>
</feature>
<sequence>MLEEIRLYMMERAFNLKQEAENWVGEVCPSAVTKMEEFGEDIKLWELSRIPCVHAQVAILYTNQDPANFISSWFNKNNYKATYDQNIHPVNGSILWEETSYTKPLPPIERRMPGRPRVKRRRHVSENQDKCSQVSSKGRTIQCGGRAGGRVGGGRSRGSGRGSSGRGNRGGVRGFSEGVQTEYGEGTSEFPKCEPELVAIPNVESENDASQDFHNHISLTIDNLRKSLYTTEEIMDCLGLSEAELQQIEGLGLSEAEVQQNEDVDVAMSQDVGIASQITVEELPTNQLLGDEERMNEEDSIDKPGMGEVMTNEERMDSEREIPITQQLNQVIRRTTKRSKVNQVRRRKPSERIIEIKLEKVVVVKNGKEMSSSNPLSLD</sequence>
<dbReference type="PANTHER" id="PTHR31973">
    <property type="entry name" value="POLYPROTEIN, PUTATIVE-RELATED"/>
    <property type="match status" value="1"/>
</dbReference>
<reference evidence="2" key="1">
    <citation type="submission" date="2023-04" db="EMBL/GenBank/DDBJ databases">
        <authorList>
            <person name="Vijverberg K."/>
            <person name="Xiong W."/>
            <person name="Schranz E."/>
        </authorList>
    </citation>
    <scope>NUCLEOTIDE SEQUENCE</scope>
</reference>
<feature type="compositionally biased region" description="Gly residues" evidence="1">
    <location>
        <begin position="145"/>
        <end position="173"/>
    </location>
</feature>
<name>A0AA35YWW4_LACSI</name>
<keyword evidence="3" id="KW-1185">Reference proteome</keyword>
<evidence type="ECO:0000313" key="3">
    <source>
        <dbReference type="Proteomes" id="UP001177003"/>
    </source>
</evidence>
<dbReference type="PANTHER" id="PTHR31973:SF187">
    <property type="entry name" value="MUTATOR TRANSPOSASE MUDRA PROTEIN"/>
    <property type="match status" value="1"/>
</dbReference>
<dbReference type="AlphaFoldDB" id="A0AA35YWW4"/>
<dbReference type="Proteomes" id="UP001177003">
    <property type="component" value="Chromosome 4"/>
</dbReference>
<organism evidence="2 3">
    <name type="scientific">Lactuca saligna</name>
    <name type="common">Willowleaf lettuce</name>
    <dbReference type="NCBI Taxonomy" id="75948"/>
    <lineage>
        <taxon>Eukaryota</taxon>
        <taxon>Viridiplantae</taxon>
        <taxon>Streptophyta</taxon>
        <taxon>Embryophyta</taxon>
        <taxon>Tracheophyta</taxon>
        <taxon>Spermatophyta</taxon>
        <taxon>Magnoliopsida</taxon>
        <taxon>eudicotyledons</taxon>
        <taxon>Gunneridae</taxon>
        <taxon>Pentapetalae</taxon>
        <taxon>asterids</taxon>
        <taxon>campanulids</taxon>
        <taxon>Asterales</taxon>
        <taxon>Asteraceae</taxon>
        <taxon>Cichorioideae</taxon>
        <taxon>Cichorieae</taxon>
        <taxon>Lactucinae</taxon>
        <taxon>Lactuca</taxon>
    </lineage>
</organism>
<proteinExistence type="predicted"/>
<gene>
    <name evidence="2" type="ORF">LSALG_LOCUS21231</name>
</gene>
<evidence type="ECO:0000313" key="2">
    <source>
        <dbReference type="EMBL" id="CAI9281539.1"/>
    </source>
</evidence>
<protein>
    <submittedName>
        <fullName evidence="2">Uncharacterized protein</fullName>
    </submittedName>
</protein>